<proteinExistence type="predicted"/>
<organism evidence="1 2">
    <name type="scientific">Dyadobacter psychrotolerans</name>
    <dbReference type="NCBI Taxonomy" id="2541721"/>
    <lineage>
        <taxon>Bacteria</taxon>
        <taxon>Pseudomonadati</taxon>
        <taxon>Bacteroidota</taxon>
        <taxon>Cytophagia</taxon>
        <taxon>Cytophagales</taxon>
        <taxon>Spirosomataceae</taxon>
        <taxon>Dyadobacter</taxon>
    </lineage>
</organism>
<accession>A0A4R5E1A0</accession>
<sequence length="245" mass="27459">MSDLTEFYKNLLIIQYHNKPKAQATIGLLIDSLLADGIIFDVRDGFDIETAVGAQLDVIGLYVGIDRFYTGQVLTGFFSFINYDEVASPPAGRIGFSNYSDFDTKPGKFLDYDSVLSQGMVLSDDAYRTILKMKIIQNNSNHSHKSIDDSMFAFFGNTVVPDSSGNMVMNYFANGQQSVILTVAIQKNVLPRPMGVRLQYIIEQEEPFFGFATYDGYSDKIMGFSTYADFDTLQGEVLNYDKLMN</sequence>
<gene>
    <name evidence="1" type="ORF">E0F88_07490</name>
</gene>
<dbReference type="Proteomes" id="UP000294850">
    <property type="component" value="Unassembled WGS sequence"/>
</dbReference>
<evidence type="ECO:0000313" key="2">
    <source>
        <dbReference type="Proteomes" id="UP000294850"/>
    </source>
</evidence>
<dbReference type="RefSeq" id="WP_131957591.1">
    <property type="nucleotide sequence ID" value="NZ_SMFL01000002.1"/>
</dbReference>
<dbReference type="OrthoDB" id="5465402at2"/>
<reference evidence="1 2" key="1">
    <citation type="submission" date="2019-03" db="EMBL/GenBank/DDBJ databases">
        <title>Dyadobacter AR-3-6 sp. nov., isolated from arctic soil.</title>
        <authorList>
            <person name="Chaudhary D.K."/>
        </authorList>
    </citation>
    <scope>NUCLEOTIDE SEQUENCE [LARGE SCALE GENOMIC DNA]</scope>
    <source>
        <strain evidence="1 2">AR-3-6</strain>
    </source>
</reference>
<comment type="caution">
    <text evidence="1">The sequence shown here is derived from an EMBL/GenBank/DDBJ whole genome shotgun (WGS) entry which is preliminary data.</text>
</comment>
<name>A0A4R5E1A0_9BACT</name>
<dbReference type="Pfam" id="PF11041">
    <property type="entry name" value="Phage_Wedge1"/>
    <property type="match status" value="1"/>
</dbReference>
<evidence type="ECO:0000313" key="1">
    <source>
        <dbReference type="EMBL" id="TDE17725.1"/>
    </source>
</evidence>
<keyword evidence="2" id="KW-1185">Reference proteome</keyword>
<dbReference type="AlphaFoldDB" id="A0A4R5E1A0"/>
<dbReference type="InterPro" id="IPR021283">
    <property type="entry name" value="Phage_Wedge1"/>
</dbReference>
<dbReference type="EMBL" id="SMFL01000002">
    <property type="protein sequence ID" value="TDE17725.1"/>
    <property type="molecule type" value="Genomic_DNA"/>
</dbReference>
<protein>
    <submittedName>
        <fullName evidence="1">DUF2612 domain-containing protein</fullName>
    </submittedName>
</protein>